<comment type="caution">
    <text evidence="1">The sequence shown here is derived from an EMBL/GenBank/DDBJ whole genome shotgun (WGS) entry which is preliminary data.</text>
</comment>
<dbReference type="AlphaFoldDB" id="A0A4R3XQD8"/>
<organism evidence="1 2">
    <name type="scientific">Sulfurirhabdus autotrophica</name>
    <dbReference type="NCBI Taxonomy" id="1706046"/>
    <lineage>
        <taxon>Bacteria</taxon>
        <taxon>Pseudomonadati</taxon>
        <taxon>Pseudomonadota</taxon>
        <taxon>Betaproteobacteria</taxon>
        <taxon>Nitrosomonadales</taxon>
        <taxon>Sulfuricellaceae</taxon>
        <taxon>Sulfurirhabdus</taxon>
    </lineage>
</organism>
<accession>A0A4R3XQD8</accession>
<sequence>MSQLFRRLCIAAAALVLLASQQLGLYLPLSVNGQYVAYIIDGGLRLIIYMYVDTVIQVNPHAKSDRNIFLI</sequence>
<name>A0A4R3XQD8_9PROT</name>
<gene>
    <name evidence="1" type="ORF">EDC63_13816</name>
</gene>
<dbReference type="RefSeq" id="WP_132920980.1">
    <property type="nucleotide sequence ID" value="NZ_SMCO01000038.1"/>
</dbReference>
<evidence type="ECO:0000313" key="2">
    <source>
        <dbReference type="Proteomes" id="UP000295367"/>
    </source>
</evidence>
<protein>
    <submittedName>
        <fullName evidence="1">Uncharacterized protein</fullName>
    </submittedName>
</protein>
<keyword evidence="2" id="KW-1185">Reference proteome</keyword>
<dbReference type="Proteomes" id="UP000295367">
    <property type="component" value="Unassembled WGS sequence"/>
</dbReference>
<evidence type="ECO:0000313" key="1">
    <source>
        <dbReference type="EMBL" id="TCV79013.1"/>
    </source>
</evidence>
<dbReference type="EMBL" id="SMCO01000038">
    <property type="protein sequence ID" value="TCV79013.1"/>
    <property type="molecule type" value="Genomic_DNA"/>
</dbReference>
<proteinExistence type="predicted"/>
<reference evidence="1 2" key="1">
    <citation type="submission" date="2019-03" db="EMBL/GenBank/DDBJ databases">
        <title>Genomic Encyclopedia of Type Strains, Phase IV (KMG-IV): sequencing the most valuable type-strain genomes for metagenomic binning, comparative biology and taxonomic classification.</title>
        <authorList>
            <person name="Goeker M."/>
        </authorList>
    </citation>
    <scope>NUCLEOTIDE SEQUENCE [LARGE SCALE GENOMIC DNA]</scope>
    <source>
        <strain evidence="1 2">DSM 100309</strain>
    </source>
</reference>